<evidence type="ECO:0000313" key="5">
    <source>
        <dbReference type="EMBL" id="MBB0232943.1"/>
    </source>
</evidence>
<dbReference type="PANTHER" id="PTHR43674:SF2">
    <property type="entry name" value="BETA-UREIDOPROPIONASE"/>
    <property type="match status" value="1"/>
</dbReference>
<name>A0A7W3XZG1_9ACTN</name>
<dbReference type="PROSITE" id="PS50263">
    <property type="entry name" value="CN_HYDROLASE"/>
    <property type="match status" value="1"/>
</dbReference>
<dbReference type="PANTHER" id="PTHR43674">
    <property type="entry name" value="NITRILASE C965.09-RELATED"/>
    <property type="match status" value="1"/>
</dbReference>
<accession>A0A7W3XZG1</accession>
<feature type="non-terminal residue" evidence="5">
    <location>
        <position position="302"/>
    </location>
</feature>
<evidence type="ECO:0000313" key="6">
    <source>
        <dbReference type="Proteomes" id="UP000530234"/>
    </source>
</evidence>
<dbReference type="PROSITE" id="PS01227">
    <property type="entry name" value="UPF0012"/>
    <property type="match status" value="1"/>
</dbReference>
<keyword evidence="6" id="KW-1185">Reference proteome</keyword>
<gene>
    <name evidence="5" type="ORF">FOE67_26495</name>
</gene>
<dbReference type="CDD" id="cd07576">
    <property type="entry name" value="R-amidase_like"/>
    <property type="match status" value="1"/>
</dbReference>
<dbReference type="InterPro" id="IPR036526">
    <property type="entry name" value="C-N_Hydrolase_sf"/>
</dbReference>
<dbReference type="AlphaFoldDB" id="A0A7W3XZG1"/>
<dbReference type="EMBL" id="VKHS01001321">
    <property type="protein sequence ID" value="MBB0232943.1"/>
    <property type="molecule type" value="Genomic_DNA"/>
</dbReference>
<dbReference type="Gene3D" id="3.60.110.10">
    <property type="entry name" value="Carbon-nitrogen hydrolase"/>
    <property type="match status" value="1"/>
</dbReference>
<evidence type="ECO:0000256" key="3">
    <source>
        <dbReference type="SAM" id="MobiDB-lite"/>
    </source>
</evidence>
<dbReference type="Proteomes" id="UP000530234">
    <property type="component" value="Unassembled WGS sequence"/>
</dbReference>
<dbReference type="Pfam" id="PF00795">
    <property type="entry name" value="CN_hydrolase"/>
    <property type="match status" value="1"/>
</dbReference>
<dbReference type="SUPFAM" id="SSF56317">
    <property type="entry name" value="Carbon-nitrogen hydrolase"/>
    <property type="match status" value="1"/>
</dbReference>
<dbReference type="InterPro" id="IPR001110">
    <property type="entry name" value="UPF0012_CS"/>
</dbReference>
<protein>
    <recommendedName>
        <fullName evidence="4">CN hydrolase domain-containing protein</fullName>
    </recommendedName>
</protein>
<dbReference type="GO" id="GO:0033388">
    <property type="term" value="P:putrescine biosynthetic process from arginine"/>
    <property type="evidence" value="ECO:0007669"/>
    <property type="project" value="TreeGrafter"/>
</dbReference>
<comment type="caution">
    <text evidence="5">The sequence shown here is derived from an EMBL/GenBank/DDBJ whole genome shotgun (WGS) entry which is preliminary data.</text>
</comment>
<evidence type="ECO:0000256" key="1">
    <source>
        <dbReference type="ARBA" id="ARBA00010613"/>
    </source>
</evidence>
<dbReference type="InterPro" id="IPR044083">
    <property type="entry name" value="RamA-like"/>
</dbReference>
<feature type="region of interest" description="Disordered" evidence="3">
    <location>
        <begin position="280"/>
        <end position="302"/>
    </location>
</feature>
<comment type="similarity">
    <text evidence="1">Belongs to the carbon-nitrogen hydrolase superfamily. NIT1/NIT2 family.</text>
</comment>
<feature type="domain" description="CN hydrolase" evidence="4">
    <location>
        <begin position="11"/>
        <end position="248"/>
    </location>
</feature>
<keyword evidence="2" id="KW-0378">Hydrolase</keyword>
<sequence length="302" mass="31505">MPLATPERPALRLALAQGPAGVPASREAALAALEDAAERAAAGGAALLVGSELSMTGYVLGDRLPDLAEPADGPTDRAVARIAARHGVAIAHGRPELSGQVVHNTVRLTGPDGATLAEYRKTHLYGEWEREVFVAGDRPVVGAELHGLRVGLLICYDVEFPEAVRAHALAGTELLLVPTALMAPHDFVARHLVPVRAAENGIHIAYVNRCGVEGDLRFVGLSCLAAPDGSVPARAGEDGELLFAEVDPGATAEARRVTPYLEDRRPDLYPPGCAPDCPLDRTVGPAAVPGPTVRSRGQSGAH</sequence>
<evidence type="ECO:0000256" key="2">
    <source>
        <dbReference type="ARBA" id="ARBA00022801"/>
    </source>
</evidence>
<dbReference type="GO" id="GO:0050126">
    <property type="term" value="F:N-carbamoylputrescine amidase activity"/>
    <property type="evidence" value="ECO:0007669"/>
    <property type="project" value="TreeGrafter"/>
</dbReference>
<evidence type="ECO:0000259" key="4">
    <source>
        <dbReference type="PROSITE" id="PS50263"/>
    </source>
</evidence>
<dbReference type="InterPro" id="IPR003010">
    <property type="entry name" value="C-N_Hydrolase"/>
</dbReference>
<organism evidence="5 6">
    <name type="scientific">Streptomyces calidiresistens</name>
    <dbReference type="NCBI Taxonomy" id="1485586"/>
    <lineage>
        <taxon>Bacteria</taxon>
        <taxon>Bacillati</taxon>
        <taxon>Actinomycetota</taxon>
        <taxon>Actinomycetes</taxon>
        <taxon>Kitasatosporales</taxon>
        <taxon>Streptomycetaceae</taxon>
        <taxon>Streptomyces</taxon>
    </lineage>
</organism>
<dbReference type="InterPro" id="IPR050345">
    <property type="entry name" value="Aliph_Amidase/BUP"/>
</dbReference>
<reference evidence="6" key="1">
    <citation type="submission" date="2019-10" db="EMBL/GenBank/DDBJ databases">
        <title>Streptomyces sp. nov., a novel actinobacterium isolated from alkaline environment.</title>
        <authorList>
            <person name="Golinska P."/>
        </authorList>
    </citation>
    <scope>NUCLEOTIDE SEQUENCE [LARGE SCALE GENOMIC DNA]</scope>
    <source>
        <strain evidence="6">DSM 42108</strain>
    </source>
</reference>
<proteinExistence type="inferred from homology"/>